<keyword evidence="3" id="KW-0862">Zinc</keyword>
<feature type="domain" description="THAP-type" evidence="7">
    <location>
        <begin position="3"/>
        <end position="92"/>
    </location>
</feature>
<evidence type="ECO:0000256" key="3">
    <source>
        <dbReference type="ARBA" id="ARBA00022833"/>
    </source>
</evidence>
<dbReference type="EMBL" id="GDHC01012100">
    <property type="protein sequence ID" value="JAQ06529.1"/>
    <property type="molecule type" value="Transcribed_RNA"/>
</dbReference>
<evidence type="ECO:0000256" key="1">
    <source>
        <dbReference type="ARBA" id="ARBA00022723"/>
    </source>
</evidence>
<organism evidence="8">
    <name type="scientific">Lygus hesperus</name>
    <name type="common">Western plant bug</name>
    <dbReference type="NCBI Taxonomy" id="30085"/>
    <lineage>
        <taxon>Eukaryota</taxon>
        <taxon>Metazoa</taxon>
        <taxon>Ecdysozoa</taxon>
        <taxon>Arthropoda</taxon>
        <taxon>Hexapoda</taxon>
        <taxon>Insecta</taxon>
        <taxon>Pterygota</taxon>
        <taxon>Neoptera</taxon>
        <taxon>Paraneoptera</taxon>
        <taxon>Hemiptera</taxon>
        <taxon>Heteroptera</taxon>
        <taxon>Panheteroptera</taxon>
        <taxon>Cimicomorpha</taxon>
        <taxon>Miridae</taxon>
        <taxon>Mirini</taxon>
        <taxon>Lygus</taxon>
    </lineage>
</organism>
<accession>A0A146LG49</accession>
<proteinExistence type="predicted"/>
<dbReference type="PROSITE" id="PS50950">
    <property type="entry name" value="ZF_THAP"/>
    <property type="match status" value="1"/>
</dbReference>
<reference evidence="8" key="1">
    <citation type="journal article" date="2016" name="Gigascience">
        <title>De novo construction of an expanded transcriptome assembly for the western tarnished plant bug, Lygus hesperus.</title>
        <authorList>
            <person name="Tassone E.E."/>
            <person name="Geib S.M."/>
            <person name="Hall B."/>
            <person name="Fabrick J.A."/>
            <person name="Brent C.S."/>
            <person name="Hull J.J."/>
        </authorList>
    </citation>
    <scope>NUCLEOTIDE SEQUENCE</scope>
</reference>
<evidence type="ECO:0000256" key="6">
    <source>
        <dbReference type="SAM" id="MobiDB-lite"/>
    </source>
</evidence>
<feature type="region of interest" description="Disordered" evidence="6">
    <location>
        <begin position="398"/>
        <end position="432"/>
    </location>
</feature>
<feature type="region of interest" description="Disordered" evidence="6">
    <location>
        <begin position="638"/>
        <end position="765"/>
    </location>
</feature>
<dbReference type="GO" id="GO:0008270">
    <property type="term" value="F:zinc ion binding"/>
    <property type="evidence" value="ECO:0007669"/>
    <property type="project" value="UniProtKB-KW"/>
</dbReference>
<feature type="compositionally biased region" description="Basic and acidic residues" evidence="6">
    <location>
        <begin position="284"/>
        <end position="295"/>
    </location>
</feature>
<protein>
    <recommendedName>
        <fullName evidence="7">THAP-type domain-containing protein</fullName>
    </recommendedName>
</protein>
<feature type="compositionally biased region" description="Polar residues" evidence="6">
    <location>
        <begin position="224"/>
        <end position="240"/>
    </location>
</feature>
<name>A0A146LG49_LYGHE</name>
<feature type="compositionally biased region" description="Basic and acidic residues" evidence="6">
    <location>
        <begin position="711"/>
        <end position="729"/>
    </location>
</feature>
<dbReference type="SMART" id="SM00980">
    <property type="entry name" value="THAP"/>
    <property type="match status" value="1"/>
</dbReference>
<dbReference type="AlphaFoldDB" id="A0A146LG49"/>
<keyword evidence="4 5" id="KW-0238">DNA-binding</keyword>
<feature type="region of interest" description="Disordered" evidence="6">
    <location>
        <begin position="127"/>
        <end position="348"/>
    </location>
</feature>
<dbReference type="InterPro" id="IPR026516">
    <property type="entry name" value="THAP1/10"/>
</dbReference>
<evidence type="ECO:0000256" key="4">
    <source>
        <dbReference type="ARBA" id="ARBA00023125"/>
    </source>
</evidence>
<evidence type="ECO:0000259" key="7">
    <source>
        <dbReference type="PROSITE" id="PS50950"/>
    </source>
</evidence>
<evidence type="ECO:0000313" key="8">
    <source>
        <dbReference type="EMBL" id="JAQ06529.1"/>
    </source>
</evidence>
<feature type="compositionally biased region" description="Basic and acidic residues" evidence="6">
    <location>
        <begin position="755"/>
        <end position="765"/>
    </location>
</feature>
<feature type="compositionally biased region" description="Basic and acidic residues" evidence="6">
    <location>
        <begin position="737"/>
        <end position="746"/>
    </location>
</feature>
<feature type="compositionally biased region" description="Acidic residues" evidence="6">
    <location>
        <begin position="795"/>
        <end position="805"/>
    </location>
</feature>
<dbReference type="InterPro" id="IPR038441">
    <property type="entry name" value="THAP_Znf_sf"/>
</dbReference>
<feature type="compositionally biased region" description="Acidic residues" evidence="6">
    <location>
        <begin position="673"/>
        <end position="684"/>
    </location>
</feature>
<evidence type="ECO:0000256" key="5">
    <source>
        <dbReference type="PROSITE-ProRule" id="PRU00309"/>
    </source>
</evidence>
<dbReference type="InterPro" id="IPR006612">
    <property type="entry name" value="THAP_Znf"/>
</dbReference>
<feature type="compositionally biased region" description="Basic and acidic residues" evidence="6">
    <location>
        <begin position="404"/>
        <end position="421"/>
    </location>
</feature>
<dbReference type="SMART" id="SM00692">
    <property type="entry name" value="DM3"/>
    <property type="match status" value="1"/>
</dbReference>
<evidence type="ECO:0000256" key="2">
    <source>
        <dbReference type="ARBA" id="ARBA00022771"/>
    </source>
</evidence>
<dbReference type="SUPFAM" id="SSF57716">
    <property type="entry name" value="Glucocorticoid receptor-like (DNA-binding domain)"/>
    <property type="match status" value="1"/>
</dbReference>
<feature type="region of interest" description="Disordered" evidence="6">
    <location>
        <begin position="882"/>
        <end position="924"/>
    </location>
</feature>
<keyword evidence="1" id="KW-0479">Metal-binding</keyword>
<sequence length="924" mass="105609">MKMKRECCVPMCSKVYSHTYKKTQDSTTYFSFPTNEVCQRVWAKLVSRREKDGELWMPASNSRICSLHFEESQFRYWASYRRLLPNALPTIFPGYPEKILRRQAKIIENFRKNNPLGVETLEKSIPWRKRKGNESANEDDNVSQGQDDANDTYQSESEISKHERQEEVENHEDDKTERRLSTEDSEEPKRPSEESKPFKKRRIDTELQSNGDVVLEYESRTEPPKSTTNQKPKPSFSENYSLGPRSKKQPVKSPNEPIVKIQRLEQKDIDSMLGRGKRAKKRSVKLEYDSEESKMANDSPMDEDYVAPGEFSKKLPEKGNSSKAKDPQWSQRLEDDKYDSGESRNERKMRVLQQQIKWKDERLYTLNQKAVSERNARLKAEKELEFLKNYMKSKSLEIPEPNESDLKINNNDRKNEPKVNRSENLPNKASPRELEMVNSIKRLKEEIALKDKSLAELKKNKNTVSVRNDFGALQGDWHPKNKYIQTVKRILEDSMEGEDQALFLLDQLESYGKDDVEQFRMTTIKKCVEWKLLNARGYESVRHMGILALPSTKILRDHVDVLTETGVTAKEDVGFESDLGELEDEMTEEELQMNSMNELPSSTNKVQLKKAAFLNSDLSAEDDEMLKLIGKTRQKFMKELPSSSSKEDDKIKIWVGNKQKNPTTTKIEKEEKGAEDDALEENSESGESKQPFRMKLPSGILIEEVQPAVESHSDESGNASLEKDAEDHGPKKRDHGTKKLKDESIDAKNIVSSNNEEKSGQNKEMALKINEEVLIDEDPTSENLTQDADCADIDDELEPASEEMMPEGNSASEEVVMEGDSVKPASVKSEEGLKRTSKDAGEKPATENKVESSSEAVVEPVSEDIVEAVYEDMVETITEEMVEHDSDGHVAQEDSSELKDEINEEELPPGCYIEEVQSSDDDSS</sequence>
<dbReference type="PANTHER" id="PTHR46600:SF11">
    <property type="entry name" value="THAP DOMAIN-CONTAINING PROTEIN 10"/>
    <property type="match status" value="1"/>
</dbReference>
<feature type="compositionally biased region" description="Basic and acidic residues" evidence="6">
    <location>
        <begin position="332"/>
        <end position="348"/>
    </location>
</feature>
<dbReference type="Pfam" id="PF05485">
    <property type="entry name" value="THAP"/>
    <property type="match status" value="1"/>
</dbReference>
<feature type="compositionally biased region" description="Basic and acidic residues" evidence="6">
    <location>
        <begin position="828"/>
        <end position="852"/>
    </location>
</feature>
<feature type="compositionally biased region" description="Basic and acidic residues" evidence="6">
    <location>
        <begin position="882"/>
        <end position="901"/>
    </location>
</feature>
<feature type="compositionally biased region" description="Polar residues" evidence="6">
    <location>
        <begin position="142"/>
        <end position="157"/>
    </location>
</feature>
<gene>
    <name evidence="8" type="ORF">g.73063</name>
</gene>
<dbReference type="Gene3D" id="6.20.210.20">
    <property type="entry name" value="THAP domain"/>
    <property type="match status" value="1"/>
</dbReference>
<feature type="compositionally biased region" description="Basic and acidic residues" evidence="6">
    <location>
        <begin position="158"/>
        <end position="197"/>
    </location>
</feature>
<feature type="region of interest" description="Disordered" evidence="6">
    <location>
        <begin position="795"/>
        <end position="863"/>
    </location>
</feature>
<dbReference type="GO" id="GO:0043565">
    <property type="term" value="F:sequence-specific DNA binding"/>
    <property type="evidence" value="ECO:0007669"/>
    <property type="project" value="InterPro"/>
</dbReference>
<keyword evidence="2 5" id="KW-0863">Zinc-finger</keyword>
<dbReference type="PANTHER" id="PTHR46600">
    <property type="entry name" value="THAP DOMAIN-CONTAINING"/>
    <property type="match status" value="1"/>
</dbReference>